<keyword evidence="4" id="KW-0256">Endoplasmic reticulum</keyword>
<evidence type="ECO:0000259" key="8">
    <source>
        <dbReference type="PROSITE" id="PS51751"/>
    </source>
</evidence>
<accession>A0A6P6BF59</accession>
<dbReference type="GO" id="GO:0005789">
    <property type="term" value="C:endoplasmic reticulum membrane"/>
    <property type="evidence" value="ECO:0007669"/>
    <property type="project" value="UniProtKB-SubCell"/>
</dbReference>
<feature type="transmembrane region" description="Helical" evidence="7">
    <location>
        <begin position="128"/>
        <end position="146"/>
    </location>
</feature>
<dbReference type="Proteomes" id="UP000515121">
    <property type="component" value="Unplaced"/>
</dbReference>
<evidence type="ECO:0000256" key="7">
    <source>
        <dbReference type="PIRNR" id="PIRNR031032"/>
    </source>
</evidence>
<keyword evidence="3 7" id="KW-0812">Transmembrane</keyword>
<dbReference type="Pfam" id="PF05241">
    <property type="entry name" value="EBP"/>
    <property type="match status" value="1"/>
</dbReference>
<dbReference type="PANTHER" id="PTHR31204:SF1">
    <property type="entry name" value="SIGMA INTRACELLULAR RECEPTOR 2"/>
    <property type="match status" value="1"/>
</dbReference>
<dbReference type="OrthoDB" id="433124at2759"/>
<feature type="transmembrane region" description="Helical" evidence="7">
    <location>
        <begin position="97"/>
        <end position="116"/>
    </location>
</feature>
<evidence type="ECO:0000256" key="4">
    <source>
        <dbReference type="ARBA" id="ARBA00022824"/>
    </source>
</evidence>
<gene>
    <name evidence="10" type="primary">LOC111317566</name>
</gene>
<dbReference type="GeneID" id="111317566"/>
<organism evidence="9 10">
    <name type="scientific">Durio zibethinus</name>
    <name type="common">Durian</name>
    <dbReference type="NCBI Taxonomy" id="66656"/>
    <lineage>
        <taxon>Eukaryota</taxon>
        <taxon>Viridiplantae</taxon>
        <taxon>Streptophyta</taxon>
        <taxon>Embryophyta</taxon>
        <taxon>Tracheophyta</taxon>
        <taxon>Spermatophyta</taxon>
        <taxon>Magnoliopsida</taxon>
        <taxon>eudicotyledons</taxon>
        <taxon>Gunneridae</taxon>
        <taxon>Pentapetalae</taxon>
        <taxon>rosids</taxon>
        <taxon>malvids</taxon>
        <taxon>Malvales</taxon>
        <taxon>Malvaceae</taxon>
        <taxon>Helicteroideae</taxon>
        <taxon>Durio</taxon>
    </lineage>
</organism>
<dbReference type="RefSeq" id="XP_022775736.1">
    <property type="nucleotide sequence ID" value="XM_022920001.1"/>
</dbReference>
<keyword evidence="9" id="KW-1185">Reference proteome</keyword>
<evidence type="ECO:0000256" key="6">
    <source>
        <dbReference type="ARBA" id="ARBA00023136"/>
    </source>
</evidence>
<evidence type="ECO:0000256" key="3">
    <source>
        <dbReference type="ARBA" id="ARBA00022692"/>
    </source>
</evidence>
<dbReference type="PIRSF" id="PIRSF031032">
    <property type="entry name" value="TMP_97_prd"/>
    <property type="match status" value="1"/>
</dbReference>
<evidence type="ECO:0000256" key="1">
    <source>
        <dbReference type="ARBA" id="ARBA00004477"/>
    </source>
</evidence>
<sequence>MGALGKVVDLILLLTFLAISVVAPFLDSQTFLPQSMFPDFLVRFYKWYAIENQDYLLLEKPHFFIALMKLELFFVWPLALLNIYGLLTSKPWFNTSCLIFGAALITSTTAMVGDMIGSQKPSSDKLVMMYSPFIAFGALAVLRGLVSQCKASTSIRNGPTLVTKKRA</sequence>
<feature type="transmembrane region" description="Helical" evidence="7">
    <location>
        <begin position="7"/>
        <end position="26"/>
    </location>
</feature>
<keyword evidence="5 7" id="KW-1133">Transmembrane helix</keyword>
<dbReference type="AlphaFoldDB" id="A0A6P6BF59"/>
<keyword evidence="6 7" id="KW-0472">Membrane</keyword>
<dbReference type="KEGG" id="dzi:111317566"/>
<reference evidence="10" key="1">
    <citation type="submission" date="2025-08" db="UniProtKB">
        <authorList>
            <consortium name="RefSeq"/>
        </authorList>
    </citation>
    <scope>IDENTIFICATION</scope>
    <source>
        <tissue evidence="10">Fruit stalk</tissue>
    </source>
</reference>
<dbReference type="PANTHER" id="PTHR31204">
    <property type="entry name" value="SIGMA INTRACELLULAR RECEPTOR 2"/>
    <property type="match status" value="1"/>
</dbReference>
<dbReference type="PROSITE" id="PS51751">
    <property type="entry name" value="EXPERA"/>
    <property type="match status" value="1"/>
</dbReference>
<dbReference type="InterPro" id="IPR016964">
    <property type="entry name" value="Sigma2_recept"/>
</dbReference>
<evidence type="ECO:0000256" key="5">
    <source>
        <dbReference type="ARBA" id="ARBA00022989"/>
    </source>
</evidence>
<protein>
    <submittedName>
        <fullName evidence="10">Sigma intracellular receptor 2-like</fullName>
    </submittedName>
</protein>
<comment type="similarity">
    <text evidence="2">Belongs to the TMEM97/sigma-2 receptor family.</text>
</comment>
<proteinExistence type="inferred from homology"/>
<evidence type="ECO:0000313" key="9">
    <source>
        <dbReference type="Proteomes" id="UP000515121"/>
    </source>
</evidence>
<dbReference type="InterPro" id="IPR051987">
    <property type="entry name" value="Sigma-2_receptor-like"/>
</dbReference>
<evidence type="ECO:0000256" key="2">
    <source>
        <dbReference type="ARBA" id="ARBA00009096"/>
    </source>
</evidence>
<dbReference type="InterPro" id="IPR033118">
    <property type="entry name" value="EXPERA"/>
</dbReference>
<feature type="transmembrane region" description="Helical" evidence="7">
    <location>
        <begin position="63"/>
        <end position="85"/>
    </location>
</feature>
<feature type="domain" description="EXPERA" evidence="8">
    <location>
        <begin position="8"/>
        <end position="141"/>
    </location>
</feature>
<name>A0A6P6BF59_DURZI</name>
<evidence type="ECO:0000313" key="10">
    <source>
        <dbReference type="RefSeq" id="XP_022775736.1"/>
    </source>
</evidence>
<comment type="subcellular location">
    <subcellularLocation>
        <location evidence="1">Endoplasmic reticulum membrane</location>
        <topology evidence="1">Multi-pass membrane protein</topology>
    </subcellularLocation>
</comment>